<dbReference type="Proteomes" id="UP001365781">
    <property type="component" value="Unassembled WGS sequence"/>
</dbReference>
<sequence length="159" mass="16727">MPARHLVDGLYGTEPPAGATNALRSRISRPRGRPRPHTEIEITSAGDHPQAAARLREAFALWRGPALPDLPDAYAEGARLDGLRLAAVQDRIEADLVLGGGPEPVPEVADSAPTRRPTSPRSTWNCCGARPRHRAAPGYRPSSPASSAAAPNSPASPPS</sequence>
<dbReference type="SUPFAM" id="SSF48452">
    <property type="entry name" value="TPR-like"/>
    <property type="match status" value="1"/>
</dbReference>
<feature type="compositionally biased region" description="Polar residues" evidence="2">
    <location>
        <begin position="116"/>
        <end position="125"/>
    </location>
</feature>
<keyword evidence="1" id="KW-0902">Two-component regulatory system</keyword>
<evidence type="ECO:0000256" key="1">
    <source>
        <dbReference type="ARBA" id="ARBA00023012"/>
    </source>
</evidence>
<feature type="compositionally biased region" description="Basic residues" evidence="2">
    <location>
        <begin position="26"/>
        <end position="35"/>
    </location>
</feature>
<dbReference type="Gene3D" id="1.25.40.10">
    <property type="entry name" value="Tetratricopeptide repeat domain"/>
    <property type="match status" value="1"/>
</dbReference>
<dbReference type="InterPro" id="IPR011990">
    <property type="entry name" value="TPR-like_helical_dom_sf"/>
</dbReference>
<dbReference type="RefSeq" id="WP_336543509.1">
    <property type="nucleotide sequence ID" value="NZ_JBBAYL010000052.1"/>
</dbReference>
<evidence type="ECO:0000313" key="5">
    <source>
        <dbReference type="Proteomes" id="UP001365781"/>
    </source>
</evidence>
<protein>
    <submittedName>
        <fullName evidence="4">BTAD domain-containing putative transcriptional regulator</fullName>
    </submittedName>
</protein>
<proteinExistence type="predicted"/>
<organism evidence="4 5">
    <name type="scientific">Streptomyces brasiliscabiei</name>
    <dbReference type="NCBI Taxonomy" id="2736302"/>
    <lineage>
        <taxon>Bacteria</taxon>
        <taxon>Bacillati</taxon>
        <taxon>Actinomycetota</taxon>
        <taxon>Actinomycetes</taxon>
        <taxon>Kitasatosporales</taxon>
        <taxon>Streptomycetaceae</taxon>
        <taxon>Streptomyces</taxon>
    </lineage>
</organism>
<name>A0ABU8GV92_9ACTN</name>
<feature type="region of interest" description="Disordered" evidence="2">
    <location>
        <begin position="1"/>
        <end position="49"/>
    </location>
</feature>
<feature type="domain" description="Bacterial transcriptional activator" evidence="3">
    <location>
        <begin position="43"/>
        <end position="108"/>
    </location>
</feature>
<evidence type="ECO:0000259" key="3">
    <source>
        <dbReference type="Pfam" id="PF03704"/>
    </source>
</evidence>
<accession>A0ABU8GV92</accession>
<dbReference type="EMBL" id="JBBAYM010000073">
    <property type="protein sequence ID" value="MEI5616924.1"/>
    <property type="molecule type" value="Genomic_DNA"/>
</dbReference>
<reference evidence="4 5" key="1">
    <citation type="submission" date="2024-03" db="EMBL/GenBank/DDBJ databases">
        <title>First Report of Pectobacterium brasiliscabiei causing potato scab in china.</title>
        <authorList>
            <person name="Handique U."/>
        </authorList>
    </citation>
    <scope>NUCLEOTIDE SEQUENCE [LARGE SCALE GENOMIC DNA]</scope>
    <source>
        <strain evidence="4 5">ZRIMU1503</strain>
    </source>
</reference>
<feature type="compositionally biased region" description="Low complexity" evidence="2">
    <location>
        <begin position="136"/>
        <end position="153"/>
    </location>
</feature>
<comment type="caution">
    <text evidence="4">The sequence shown here is derived from an EMBL/GenBank/DDBJ whole genome shotgun (WGS) entry which is preliminary data.</text>
</comment>
<dbReference type="Pfam" id="PF03704">
    <property type="entry name" value="BTAD"/>
    <property type="match status" value="1"/>
</dbReference>
<gene>
    <name evidence="4" type="ORF">WB403_48355</name>
</gene>
<evidence type="ECO:0000313" key="4">
    <source>
        <dbReference type="EMBL" id="MEI5616924.1"/>
    </source>
</evidence>
<dbReference type="InterPro" id="IPR005158">
    <property type="entry name" value="BTAD"/>
</dbReference>
<feature type="region of interest" description="Disordered" evidence="2">
    <location>
        <begin position="97"/>
        <end position="159"/>
    </location>
</feature>
<keyword evidence="5" id="KW-1185">Reference proteome</keyword>
<evidence type="ECO:0000256" key="2">
    <source>
        <dbReference type="SAM" id="MobiDB-lite"/>
    </source>
</evidence>